<dbReference type="AlphaFoldDB" id="A0A0X3QFV8"/>
<name>A0A0X3QFV8_SCHSO</name>
<keyword evidence="2" id="KW-0269">Exonuclease</keyword>
<keyword evidence="1" id="KW-0472">Membrane</keyword>
<dbReference type="GO" id="GO:0004527">
    <property type="term" value="F:exonuclease activity"/>
    <property type="evidence" value="ECO:0007669"/>
    <property type="project" value="UniProtKB-KW"/>
</dbReference>
<gene>
    <name evidence="2" type="primary">MGME1</name>
    <name evidence="2" type="ORF">TR113715</name>
</gene>
<evidence type="ECO:0000256" key="1">
    <source>
        <dbReference type="SAM" id="Phobius"/>
    </source>
</evidence>
<feature type="transmembrane region" description="Helical" evidence="1">
    <location>
        <begin position="6"/>
        <end position="28"/>
    </location>
</feature>
<keyword evidence="2" id="KW-0540">Nuclease</keyword>
<dbReference type="EMBL" id="GEEE01004589">
    <property type="protein sequence ID" value="JAP58636.1"/>
    <property type="molecule type" value="Transcribed_RNA"/>
</dbReference>
<organism evidence="2">
    <name type="scientific">Schistocephalus solidus</name>
    <name type="common">Tapeworm</name>
    <dbReference type="NCBI Taxonomy" id="70667"/>
    <lineage>
        <taxon>Eukaryota</taxon>
        <taxon>Metazoa</taxon>
        <taxon>Spiralia</taxon>
        <taxon>Lophotrochozoa</taxon>
        <taxon>Platyhelminthes</taxon>
        <taxon>Cestoda</taxon>
        <taxon>Eucestoda</taxon>
        <taxon>Diphyllobothriidea</taxon>
        <taxon>Diphyllobothriidae</taxon>
        <taxon>Schistocephalus</taxon>
    </lineage>
</organism>
<proteinExistence type="predicted"/>
<keyword evidence="1" id="KW-1133">Transmembrane helix</keyword>
<sequence length="110" mass="12281">MIPCCSGLTYLMGLLSSFTGQIHTLLVINRLHSQKRSNKVITVLYAIILSHYLLISLSACSPFSRGILGVNYLQFPGDECQGTLQTALFEEEEEEEQYSDTGLLYRGPFS</sequence>
<accession>A0A0X3QFV8</accession>
<keyword evidence="1" id="KW-0812">Transmembrane</keyword>
<keyword evidence="2" id="KW-0378">Hydrolase</keyword>
<evidence type="ECO:0000313" key="2">
    <source>
        <dbReference type="EMBL" id="JAP58636.1"/>
    </source>
</evidence>
<protein>
    <submittedName>
        <fullName evidence="2">Mitochondrial genome maintenance exonuclease 1</fullName>
    </submittedName>
</protein>
<reference evidence="2" key="1">
    <citation type="submission" date="2016-01" db="EMBL/GenBank/DDBJ databases">
        <title>Reference transcriptome for the parasite Schistocephalus solidus: insights into the molecular evolution of parasitism.</title>
        <authorList>
            <person name="Hebert F.O."/>
            <person name="Grambauer S."/>
            <person name="Barber I."/>
            <person name="Landry C.R."/>
            <person name="Aubin-Horth N."/>
        </authorList>
    </citation>
    <scope>NUCLEOTIDE SEQUENCE</scope>
</reference>
<feature type="transmembrane region" description="Helical" evidence="1">
    <location>
        <begin position="40"/>
        <end position="59"/>
    </location>
</feature>